<dbReference type="PRINTS" id="PR00036">
    <property type="entry name" value="HTHLACI"/>
</dbReference>
<dbReference type="InterPro" id="IPR046335">
    <property type="entry name" value="LacI/GalR-like_sensor"/>
</dbReference>
<keyword evidence="1" id="KW-0805">Transcription regulation</keyword>
<evidence type="ECO:0000313" key="5">
    <source>
        <dbReference type="EMBL" id="RUO54635.1"/>
    </source>
</evidence>
<proteinExistence type="predicted"/>
<dbReference type="InterPro" id="IPR010982">
    <property type="entry name" value="Lambda_DNA-bd_dom_sf"/>
</dbReference>
<dbReference type="InterPro" id="IPR000843">
    <property type="entry name" value="HTH_LacI"/>
</dbReference>
<dbReference type="SUPFAM" id="SSF53822">
    <property type="entry name" value="Periplasmic binding protein-like I"/>
    <property type="match status" value="1"/>
</dbReference>
<dbReference type="Gene3D" id="3.40.50.2300">
    <property type="match status" value="2"/>
</dbReference>
<keyword evidence="6" id="KW-1185">Reference proteome</keyword>
<dbReference type="RefSeq" id="WP_126762190.1">
    <property type="nucleotide sequence ID" value="NZ_JBHLTZ010000004.1"/>
</dbReference>
<dbReference type="InterPro" id="IPR028082">
    <property type="entry name" value="Peripla_BP_I"/>
</dbReference>
<dbReference type="Proteomes" id="UP000287198">
    <property type="component" value="Unassembled WGS sequence"/>
</dbReference>
<evidence type="ECO:0000259" key="4">
    <source>
        <dbReference type="PROSITE" id="PS50932"/>
    </source>
</evidence>
<evidence type="ECO:0000256" key="3">
    <source>
        <dbReference type="ARBA" id="ARBA00023163"/>
    </source>
</evidence>
<reference evidence="6" key="1">
    <citation type="journal article" date="2018" name="Front. Microbiol.">
        <title>Genome-Based Analysis Reveals the Taxonomy and Diversity of the Family Idiomarinaceae.</title>
        <authorList>
            <person name="Liu Y."/>
            <person name="Lai Q."/>
            <person name="Shao Z."/>
        </authorList>
    </citation>
    <scope>NUCLEOTIDE SEQUENCE [LARGE SCALE GENOMIC DNA]</scope>
    <source>
        <strain evidence="6">BH195</strain>
    </source>
</reference>
<dbReference type="GO" id="GO:0000976">
    <property type="term" value="F:transcription cis-regulatory region binding"/>
    <property type="evidence" value="ECO:0007669"/>
    <property type="project" value="TreeGrafter"/>
</dbReference>
<feature type="domain" description="HTH lacI-type" evidence="4">
    <location>
        <begin position="2"/>
        <end position="56"/>
    </location>
</feature>
<dbReference type="SMART" id="SM00354">
    <property type="entry name" value="HTH_LACI"/>
    <property type="match status" value="1"/>
</dbReference>
<dbReference type="EMBL" id="PIPW01000001">
    <property type="protein sequence ID" value="RUO54635.1"/>
    <property type="molecule type" value="Genomic_DNA"/>
</dbReference>
<dbReference type="Pfam" id="PF00356">
    <property type="entry name" value="LacI"/>
    <property type="match status" value="1"/>
</dbReference>
<dbReference type="PANTHER" id="PTHR30146">
    <property type="entry name" value="LACI-RELATED TRANSCRIPTIONAL REPRESSOR"/>
    <property type="match status" value="1"/>
</dbReference>
<evidence type="ECO:0000256" key="1">
    <source>
        <dbReference type="ARBA" id="ARBA00023015"/>
    </source>
</evidence>
<sequence>MATIYEVSRLAGVSLATVSRVINNTAPVREATRVKVEAAMNELGYRPNSVAQSLASNRSNSIGILVSELSGPFYGELLSRIEAEFRAVGKHVIIAAGHSDAEMERESIEFLRSRNCDALILHVESVSDNYLRGLADGGCAFVLINRYVRAIAERCITLDNRHGGYLATRHMLQLGHREIAYVSGPMWKNDAKERYAGHLEALAEFGVSENKALFFEGDFQETGGVRALQHFLAADASFSALVCANDEMASGAITAAHDIPLELPDQLSVIGFDNVNFSHYTYPKLTTIDYPIAEIGQMAARWVLKNVYSQTTTELKAIFEPRVIERDSTQKI</sequence>
<keyword evidence="2" id="KW-0238">DNA-binding</keyword>
<dbReference type="Gene3D" id="1.10.260.40">
    <property type="entry name" value="lambda repressor-like DNA-binding domains"/>
    <property type="match status" value="1"/>
</dbReference>
<name>A0A432Y116_9GAMM</name>
<evidence type="ECO:0000313" key="6">
    <source>
        <dbReference type="Proteomes" id="UP000287198"/>
    </source>
</evidence>
<dbReference type="OrthoDB" id="9798934at2"/>
<evidence type="ECO:0000256" key="2">
    <source>
        <dbReference type="ARBA" id="ARBA00023125"/>
    </source>
</evidence>
<dbReference type="AlphaFoldDB" id="A0A432Y116"/>
<dbReference type="CDD" id="cd01392">
    <property type="entry name" value="HTH_LacI"/>
    <property type="match status" value="1"/>
</dbReference>
<dbReference type="PANTHER" id="PTHR30146:SF109">
    <property type="entry name" value="HTH-TYPE TRANSCRIPTIONAL REGULATOR GALS"/>
    <property type="match status" value="1"/>
</dbReference>
<dbReference type="GO" id="GO:0003700">
    <property type="term" value="F:DNA-binding transcription factor activity"/>
    <property type="evidence" value="ECO:0007669"/>
    <property type="project" value="TreeGrafter"/>
</dbReference>
<dbReference type="Pfam" id="PF13377">
    <property type="entry name" value="Peripla_BP_3"/>
    <property type="match status" value="1"/>
</dbReference>
<dbReference type="CDD" id="cd06270">
    <property type="entry name" value="PBP1_GalS-like"/>
    <property type="match status" value="1"/>
</dbReference>
<comment type="caution">
    <text evidence="5">The sequence shown here is derived from an EMBL/GenBank/DDBJ whole genome shotgun (WGS) entry which is preliminary data.</text>
</comment>
<organism evidence="5 6">
    <name type="scientific">Pseudidiomarina halophila</name>
    <dbReference type="NCBI Taxonomy" id="1449799"/>
    <lineage>
        <taxon>Bacteria</taxon>
        <taxon>Pseudomonadati</taxon>
        <taxon>Pseudomonadota</taxon>
        <taxon>Gammaproteobacteria</taxon>
        <taxon>Alteromonadales</taxon>
        <taxon>Idiomarinaceae</taxon>
        <taxon>Pseudidiomarina</taxon>
    </lineage>
</organism>
<accession>A0A432Y116</accession>
<dbReference type="SUPFAM" id="SSF47413">
    <property type="entry name" value="lambda repressor-like DNA-binding domains"/>
    <property type="match status" value="1"/>
</dbReference>
<protein>
    <submittedName>
        <fullName evidence="5">LacI family transcriptional regulator</fullName>
    </submittedName>
</protein>
<dbReference type="PROSITE" id="PS50932">
    <property type="entry name" value="HTH_LACI_2"/>
    <property type="match status" value="1"/>
</dbReference>
<gene>
    <name evidence="5" type="ORF">CWI69_04280</name>
</gene>
<keyword evidence="3" id="KW-0804">Transcription</keyword>